<dbReference type="PRINTS" id="PR00081">
    <property type="entry name" value="GDHRDH"/>
</dbReference>
<evidence type="ECO:0000313" key="4">
    <source>
        <dbReference type="Proteomes" id="UP000622890"/>
    </source>
</evidence>
<gene>
    <name evidence="3" type="ORF">JJB74_24310</name>
</gene>
<organism evidence="3 4">
    <name type="scientific">Noviherbaspirillum pedocola</name>
    <dbReference type="NCBI Taxonomy" id="2801341"/>
    <lineage>
        <taxon>Bacteria</taxon>
        <taxon>Pseudomonadati</taxon>
        <taxon>Pseudomonadota</taxon>
        <taxon>Betaproteobacteria</taxon>
        <taxon>Burkholderiales</taxon>
        <taxon>Oxalobacteraceae</taxon>
        <taxon>Noviherbaspirillum</taxon>
    </lineage>
</organism>
<dbReference type="PRINTS" id="PR00080">
    <property type="entry name" value="SDRFAMILY"/>
</dbReference>
<dbReference type="EMBL" id="JAEPBG010000014">
    <property type="protein sequence ID" value="MBK4737756.1"/>
    <property type="molecule type" value="Genomic_DNA"/>
</dbReference>
<proteinExistence type="inferred from homology"/>
<comment type="similarity">
    <text evidence="1">Belongs to the short-chain dehydrogenases/reductases (SDR) family.</text>
</comment>
<evidence type="ECO:0000313" key="3">
    <source>
        <dbReference type="EMBL" id="MBK4737756.1"/>
    </source>
</evidence>
<dbReference type="InterPro" id="IPR057326">
    <property type="entry name" value="KR_dom"/>
</dbReference>
<dbReference type="PANTHER" id="PTHR42760:SF123">
    <property type="entry name" value="OXIDOREDUCTASE"/>
    <property type="match status" value="1"/>
</dbReference>
<feature type="domain" description="Ketoreductase" evidence="2">
    <location>
        <begin position="6"/>
        <end position="186"/>
    </location>
</feature>
<dbReference type="InterPro" id="IPR036291">
    <property type="entry name" value="NAD(P)-bd_dom_sf"/>
</dbReference>
<dbReference type="CDD" id="cd05233">
    <property type="entry name" value="SDR_c"/>
    <property type="match status" value="1"/>
</dbReference>
<dbReference type="AlphaFoldDB" id="A0A934W3S5"/>
<dbReference type="InterPro" id="IPR002347">
    <property type="entry name" value="SDR_fam"/>
</dbReference>
<dbReference type="FunFam" id="3.40.50.720:FF:000084">
    <property type="entry name" value="Short-chain dehydrogenase reductase"/>
    <property type="match status" value="1"/>
</dbReference>
<dbReference type="GO" id="GO:0030497">
    <property type="term" value="P:fatty acid elongation"/>
    <property type="evidence" value="ECO:0007669"/>
    <property type="project" value="TreeGrafter"/>
</dbReference>
<name>A0A934W3S5_9BURK</name>
<keyword evidence="4" id="KW-1185">Reference proteome</keyword>
<reference evidence="3" key="1">
    <citation type="submission" date="2021-01" db="EMBL/GenBank/DDBJ databases">
        <title>Genome sequence of strain Noviherbaspirillum sp. DKR-6.</title>
        <authorList>
            <person name="Chaudhary D.K."/>
        </authorList>
    </citation>
    <scope>NUCLEOTIDE SEQUENCE</scope>
    <source>
        <strain evidence="3">DKR-6</strain>
    </source>
</reference>
<dbReference type="Pfam" id="PF13561">
    <property type="entry name" value="adh_short_C2"/>
    <property type="match status" value="1"/>
</dbReference>
<dbReference type="SUPFAM" id="SSF51735">
    <property type="entry name" value="NAD(P)-binding Rossmann-fold domains"/>
    <property type="match status" value="1"/>
</dbReference>
<comment type="caution">
    <text evidence="3">The sequence shown here is derived from an EMBL/GenBank/DDBJ whole genome shotgun (WGS) entry which is preliminary data.</text>
</comment>
<dbReference type="InterPro" id="IPR020904">
    <property type="entry name" value="Sc_DH/Rdtase_CS"/>
</dbReference>
<dbReference type="Proteomes" id="UP000622890">
    <property type="component" value="Unassembled WGS sequence"/>
</dbReference>
<evidence type="ECO:0000259" key="2">
    <source>
        <dbReference type="SMART" id="SM00822"/>
    </source>
</evidence>
<dbReference type="PROSITE" id="PS00061">
    <property type="entry name" value="ADH_SHORT"/>
    <property type="match status" value="1"/>
</dbReference>
<dbReference type="SMART" id="SM00822">
    <property type="entry name" value="PKS_KR"/>
    <property type="match status" value="1"/>
</dbReference>
<evidence type="ECO:0000256" key="1">
    <source>
        <dbReference type="ARBA" id="ARBA00006484"/>
    </source>
</evidence>
<sequence length="245" mass="25742">MRFKDKVAIVTGGAGGIGLATAQRLGSEGERVVIADRDAQRGAQAVDTVQRAGAPDSWFSDCDVADEHAIAATVTACMRRHGRLDVIVNNAGLMTFDPLGKLTTDDWRRVMAVDLLGAFHFTRQAFLHMAHGGAIVNVASIHAIQTSPLDAPYAAAKAALLSLTRSAAIEGQGKGIRVNAVLPGAIDTPMLWDNPNVKSGAERIDPKEVGKPEHVAAAIAFLASEDAAFVQGTTLIVDGGRMARL</sequence>
<protein>
    <submittedName>
        <fullName evidence="3">SDR family oxidoreductase</fullName>
    </submittedName>
</protein>
<dbReference type="GO" id="GO:0016616">
    <property type="term" value="F:oxidoreductase activity, acting on the CH-OH group of donors, NAD or NADP as acceptor"/>
    <property type="evidence" value="ECO:0007669"/>
    <property type="project" value="UniProtKB-ARBA"/>
</dbReference>
<dbReference type="RefSeq" id="WP_200596314.1">
    <property type="nucleotide sequence ID" value="NZ_JAEPBG010000014.1"/>
</dbReference>
<dbReference type="Gene3D" id="3.40.50.720">
    <property type="entry name" value="NAD(P)-binding Rossmann-like Domain"/>
    <property type="match status" value="1"/>
</dbReference>
<accession>A0A934W3S5</accession>
<dbReference type="PANTHER" id="PTHR42760">
    <property type="entry name" value="SHORT-CHAIN DEHYDROGENASES/REDUCTASES FAMILY MEMBER"/>
    <property type="match status" value="1"/>
</dbReference>